<dbReference type="RefSeq" id="WP_208661833.1">
    <property type="nucleotide sequence ID" value="NZ_CP031775.2"/>
</dbReference>
<dbReference type="EMBL" id="CP031775">
    <property type="protein sequence ID" value="QDZ90049.1"/>
    <property type="molecule type" value="Genomic_DNA"/>
</dbReference>
<dbReference type="InterPro" id="IPR016181">
    <property type="entry name" value="Acyl_CoA_acyltransferase"/>
</dbReference>
<dbReference type="Pfam" id="PF13302">
    <property type="entry name" value="Acetyltransf_3"/>
    <property type="match status" value="1"/>
</dbReference>
<accession>A0A5B8QVD1</accession>
<dbReference type="AlphaFoldDB" id="A0A5B8QVD1"/>
<evidence type="ECO:0000313" key="3">
    <source>
        <dbReference type="Proteomes" id="UP000321124"/>
    </source>
</evidence>
<dbReference type="PANTHER" id="PTHR43328">
    <property type="entry name" value="ACETYLTRANSFERASE-RELATED"/>
    <property type="match status" value="1"/>
</dbReference>
<dbReference type="Gene3D" id="3.40.630.30">
    <property type="match status" value="1"/>
</dbReference>
<gene>
    <name evidence="2" type="ORF">D0436_05895</name>
</gene>
<sequence length="158" mass="17796">MDKQTRVSNVTLRPIGQDDLELIFTHQQDPIASQLAQFPSRDREAFYLHWQQNILGQASVLARGIEVDGLLVGNIGHWHMDGQAMIGYWIDRAFWGRGVATLTLSTFLPLVTSRPLFAHVAQHNVASQRVLLRHGFIETGNTIQEEGDVAPLIEFKLL</sequence>
<reference evidence="2 3" key="1">
    <citation type="journal article" date="2019" name="Ecotoxicol. Environ. Saf.">
        <title>Microbial characterization of heavy metal resistant bacterial strains isolated from an electroplating wastewater treatment plant.</title>
        <authorList>
            <person name="Cai X."/>
            <person name="Zheng X."/>
            <person name="Zhang D."/>
            <person name="Iqbal W."/>
            <person name="Liu C."/>
            <person name="Yang B."/>
            <person name="Zhao X."/>
            <person name="Lu X."/>
            <person name="Mao Y."/>
        </authorList>
    </citation>
    <scope>NUCLEOTIDE SEQUENCE [LARGE SCALE GENOMIC DNA]</scope>
    <source>
        <strain evidence="2 3">Ni1-3</strain>
    </source>
</reference>
<dbReference type="Proteomes" id="UP000321124">
    <property type="component" value="Chromosome"/>
</dbReference>
<protein>
    <submittedName>
        <fullName evidence="2">GNAT family N-acetyltransferase</fullName>
    </submittedName>
</protein>
<dbReference type="PROSITE" id="PS51186">
    <property type="entry name" value="GNAT"/>
    <property type="match status" value="1"/>
</dbReference>
<evidence type="ECO:0000259" key="1">
    <source>
        <dbReference type="PROSITE" id="PS51186"/>
    </source>
</evidence>
<evidence type="ECO:0000313" key="2">
    <source>
        <dbReference type="EMBL" id="QDZ90049.1"/>
    </source>
</evidence>
<dbReference type="GO" id="GO:0016747">
    <property type="term" value="F:acyltransferase activity, transferring groups other than amino-acyl groups"/>
    <property type="evidence" value="ECO:0007669"/>
    <property type="project" value="InterPro"/>
</dbReference>
<name>A0A5B8QVD1_9GAMM</name>
<keyword evidence="2" id="KW-0808">Transferase</keyword>
<dbReference type="InterPro" id="IPR000182">
    <property type="entry name" value="GNAT_dom"/>
</dbReference>
<dbReference type="KEGG" id="sdeo:D0436_05895"/>
<proteinExistence type="predicted"/>
<dbReference type="PANTHER" id="PTHR43328:SF1">
    <property type="entry name" value="N-ACETYLTRANSFERASE DOMAIN-CONTAINING PROTEIN"/>
    <property type="match status" value="1"/>
</dbReference>
<organism evidence="2 3">
    <name type="scientific">Shewanella decolorationis</name>
    <dbReference type="NCBI Taxonomy" id="256839"/>
    <lineage>
        <taxon>Bacteria</taxon>
        <taxon>Pseudomonadati</taxon>
        <taxon>Pseudomonadota</taxon>
        <taxon>Gammaproteobacteria</taxon>
        <taxon>Alteromonadales</taxon>
        <taxon>Shewanellaceae</taxon>
        <taxon>Shewanella</taxon>
    </lineage>
</organism>
<dbReference type="SUPFAM" id="SSF55729">
    <property type="entry name" value="Acyl-CoA N-acyltransferases (Nat)"/>
    <property type="match status" value="1"/>
</dbReference>
<feature type="domain" description="N-acetyltransferase" evidence="1">
    <location>
        <begin position="10"/>
        <end position="158"/>
    </location>
</feature>